<proteinExistence type="predicted"/>
<dbReference type="Gene3D" id="3.40.50.1000">
    <property type="entry name" value="HAD superfamily/HAD-like"/>
    <property type="match status" value="1"/>
</dbReference>
<reference evidence="1" key="1">
    <citation type="submission" date="2020-10" db="EMBL/GenBank/DDBJ databases">
        <authorList>
            <person name="Gilroy R."/>
        </authorList>
    </citation>
    <scope>NUCLEOTIDE SEQUENCE</scope>
    <source>
        <strain evidence="1">CHK152-2871</strain>
    </source>
</reference>
<organism evidence="1 2">
    <name type="scientific">Candidatus Galligastranaerophilus intestinavium</name>
    <dbReference type="NCBI Taxonomy" id="2840836"/>
    <lineage>
        <taxon>Bacteria</taxon>
        <taxon>Candidatus Galligastranaerophilus</taxon>
    </lineage>
</organism>
<keyword evidence="1" id="KW-0378">Hydrolase</keyword>
<gene>
    <name evidence="1" type="ORF">IAA86_07895</name>
</gene>
<dbReference type="GO" id="GO:0006281">
    <property type="term" value="P:DNA repair"/>
    <property type="evidence" value="ECO:0007669"/>
    <property type="project" value="TreeGrafter"/>
</dbReference>
<dbReference type="InterPro" id="IPR023214">
    <property type="entry name" value="HAD_sf"/>
</dbReference>
<dbReference type="SFLD" id="SFLDS00003">
    <property type="entry name" value="Haloacid_Dehalogenase"/>
    <property type="match status" value="1"/>
</dbReference>
<dbReference type="Pfam" id="PF13419">
    <property type="entry name" value="HAD_2"/>
    <property type="match status" value="1"/>
</dbReference>
<dbReference type="InterPro" id="IPR041492">
    <property type="entry name" value="HAD_2"/>
</dbReference>
<dbReference type="InterPro" id="IPR036412">
    <property type="entry name" value="HAD-like_sf"/>
</dbReference>
<dbReference type="PANTHER" id="PTHR43434">
    <property type="entry name" value="PHOSPHOGLYCOLATE PHOSPHATASE"/>
    <property type="match status" value="1"/>
</dbReference>
<dbReference type="NCBIfam" id="TIGR01549">
    <property type="entry name" value="HAD-SF-IA-v1"/>
    <property type="match status" value="1"/>
</dbReference>
<dbReference type="InterPro" id="IPR006439">
    <property type="entry name" value="HAD-SF_hydro_IA"/>
</dbReference>
<evidence type="ECO:0000313" key="2">
    <source>
        <dbReference type="Proteomes" id="UP000886865"/>
    </source>
</evidence>
<comment type="caution">
    <text evidence="1">The sequence shown here is derived from an EMBL/GenBank/DDBJ whole genome shotgun (WGS) entry which is preliminary data.</text>
</comment>
<protein>
    <submittedName>
        <fullName evidence="1">HAD family hydrolase</fullName>
    </submittedName>
</protein>
<sequence>MKCVIFDLDGTLLYTLDDLYCSTNFTLEQFGYKKRTLDEVRNFVGNGIRKLIERSVGEKYCDSEIEKMLIVFRQYYSQNAMRHTRAYDGVLDLLKYLKENNVKVGVNSNKYDSAVKNLCEKYFGSLVSSALGESQNCPRKPDPTGVFKILKEFNCEPDNALYVGDSLVDIQTAKNASIPCISVSWGYCSKDLLTLNNKYVANNTNELLEMIKNILSF</sequence>
<evidence type="ECO:0000313" key="1">
    <source>
        <dbReference type="EMBL" id="HIS74927.1"/>
    </source>
</evidence>
<dbReference type="AlphaFoldDB" id="A0A9D1FJN7"/>
<dbReference type="InterPro" id="IPR023198">
    <property type="entry name" value="PGP-like_dom2"/>
</dbReference>
<dbReference type="PANTHER" id="PTHR43434:SF1">
    <property type="entry name" value="PHOSPHOGLYCOLATE PHOSPHATASE"/>
    <property type="match status" value="1"/>
</dbReference>
<dbReference type="SFLD" id="SFLDG01129">
    <property type="entry name" value="C1.5:_HAD__Beta-PGM__Phosphata"/>
    <property type="match status" value="1"/>
</dbReference>
<dbReference type="GO" id="GO:0005829">
    <property type="term" value="C:cytosol"/>
    <property type="evidence" value="ECO:0007669"/>
    <property type="project" value="TreeGrafter"/>
</dbReference>
<dbReference type="EMBL" id="DVJQ01000067">
    <property type="protein sequence ID" value="HIS74927.1"/>
    <property type="molecule type" value="Genomic_DNA"/>
</dbReference>
<accession>A0A9D1FJN7</accession>
<dbReference type="GO" id="GO:0008967">
    <property type="term" value="F:phosphoglycolate phosphatase activity"/>
    <property type="evidence" value="ECO:0007669"/>
    <property type="project" value="TreeGrafter"/>
</dbReference>
<reference evidence="1" key="2">
    <citation type="journal article" date="2021" name="PeerJ">
        <title>Extensive microbial diversity within the chicken gut microbiome revealed by metagenomics and culture.</title>
        <authorList>
            <person name="Gilroy R."/>
            <person name="Ravi A."/>
            <person name="Getino M."/>
            <person name="Pursley I."/>
            <person name="Horton D.L."/>
            <person name="Alikhan N.F."/>
            <person name="Baker D."/>
            <person name="Gharbi K."/>
            <person name="Hall N."/>
            <person name="Watson M."/>
            <person name="Adriaenssens E.M."/>
            <person name="Foster-Nyarko E."/>
            <person name="Jarju S."/>
            <person name="Secka A."/>
            <person name="Antonio M."/>
            <person name="Oren A."/>
            <person name="Chaudhuri R.R."/>
            <person name="La Ragione R."/>
            <person name="Hildebrand F."/>
            <person name="Pallen M.J."/>
        </authorList>
    </citation>
    <scope>NUCLEOTIDE SEQUENCE</scope>
    <source>
        <strain evidence="1">CHK152-2871</strain>
    </source>
</reference>
<dbReference type="Proteomes" id="UP000886865">
    <property type="component" value="Unassembled WGS sequence"/>
</dbReference>
<dbReference type="Gene3D" id="1.10.150.240">
    <property type="entry name" value="Putative phosphatase, domain 2"/>
    <property type="match status" value="1"/>
</dbReference>
<dbReference type="SUPFAM" id="SSF56784">
    <property type="entry name" value="HAD-like"/>
    <property type="match status" value="1"/>
</dbReference>
<dbReference type="InterPro" id="IPR050155">
    <property type="entry name" value="HAD-like_hydrolase_sf"/>
</dbReference>
<name>A0A9D1FJN7_9BACT</name>